<dbReference type="Pfam" id="PF07963">
    <property type="entry name" value="N_methyl"/>
    <property type="match status" value="1"/>
</dbReference>
<dbReference type="RefSeq" id="WP_169352652.1">
    <property type="nucleotide sequence ID" value="NZ_JABBJJ010000685.1"/>
</dbReference>
<gene>
    <name evidence="2" type="ORF">HG543_53465</name>
</gene>
<name>A0A848M2Q8_9BACT</name>
<accession>A0A848M2Q8</accession>
<keyword evidence="1" id="KW-0812">Transmembrane</keyword>
<feature type="transmembrane region" description="Helical" evidence="1">
    <location>
        <begin position="12"/>
        <end position="37"/>
    </location>
</feature>
<sequence length="198" mass="20948">MARMSPRRRAAGFTLIEALIASIVFLLGMAGLLGAIIQARTASAITRRHVNAVAVATDLVAQVQLWAYDDPRLVPSGSPCAEDPTDAAGLLLDPSAPGHASYVACLHGEAQLRSRPWAGLTEADFPVGSGAWDRYRRYFIVQEVDANGLPVSPGQAHSGARKVVWVLVTWHEGATGRRISSQAVKFNPVALTGIGGGQ</sequence>
<dbReference type="AlphaFoldDB" id="A0A848M2Q8"/>
<evidence type="ECO:0000256" key="1">
    <source>
        <dbReference type="SAM" id="Phobius"/>
    </source>
</evidence>
<evidence type="ECO:0000313" key="3">
    <source>
        <dbReference type="Proteomes" id="UP000518300"/>
    </source>
</evidence>
<reference evidence="2 3" key="1">
    <citation type="submission" date="2020-04" db="EMBL/GenBank/DDBJ databases">
        <title>Draft genome of Pyxidicoccus fallax type strain.</title>
        <authorList>
            <person name="Whitworth D.E."/>
        </authorList>
    </citation>
    <scope>NUCLEOTIDE SEQUENCE [LARGE SCALE GENOMIC DNA]</scope>
    <source>
        <strain evidence="2 3">DSM 14698</strain>
    </source>
</reference>
<evidence type="ECO:0008006" key="4">
    <source>
        <dbReference type="Google" id="ProtNLM"/>
    </source>
</evidence>
<organism evidence="2 3">
    <name type="scientific">Pyxidicoccus fallax</name>
    <dbReference type="NCBI Taxonomy" id="394095"/>
    <lineage>
        <taxon>Bacteria</taxon>
        <taxon>Pseudomonadati</taxon>
        <taxon>Myxococcota</taxon>
        <taxon>Myxococcia</taxon>
        <taxon>Myxococcales</taxon>
        <taxon>Cystobacterineae</taxon>
        <taxon>Myxococcaceae</taxon>
        <taxon>Pyxidicoccus</taxon>
    </lineage>
</organism>
<dbReference type="EMBL" id="JABBJJ010000685">
    <property type="protein sequence ID" value="NMO23604.1"/>
    <property type="molecule type" value="Genomic_DNA"/>
</dbReference>
<evidence type="ECO:0000313" key="2">
    <source>
        <dbReference type="EMBL" id="NMO23604.1"/>
    </source>
</evidence>
<keyword evidence="1" id="KW-0472">Membrane</keyword>
<keyword evidence="1" id="KW-1133">Transmembrane helix</keyword>
<keyword evidence="3" id="KW-1185">Reference proteome</keyword>
<proteinExistence type="predicted"/>
<protein>
    <recommendedName>
        <fullName evidence="4">Type IV pilus modification protein PilV</fullName>
    </recommendedName>
</protein>
<dbReference type="Proteomes" id="UP000518300">
    <property type="component" value="Unassembled WGS sequence"/>
</dbReference>
<comment type="caution">
    <text evidence="2">The sequence shown here is derived from an EMBL/GenBank/DDBJ whole genome shotgun (WGS) entry which is preliminary data.</text>
</comment>
<dbReference type="InterPro" id="IPR012902">
    <property type="entry name" value="N_methyl_site"/>
</dbReference>